<accession>A0ABT3JJW0</accession>
<proteinExistence type="predicted"/>
<reference evidence="1 2" key="1">
    <citation type="submission" date="2022-10" db="EMBL/GenBank/DDBJ databases">
        <title>Kaistella sp. BT-6-1-3.</title>
        <authorList>
            <person name="Ai J."/>
            <person name="Deng Z."/>
        </authorList>
    </citation>
    <scope>NUCLEOTIDE SEQUENCE [LARGE SCALE GENOMIC DNA]</scope>
    <source>
        <strain evidence="1 2">BT6-1-3</strain>
    </source>
</reference>
<evidence type="ECO:0000313" key="1">
    <source>
        <dbReference type="EMBL" id="MCW4451062.1"/>
    </source>
</evidence>
<dbReference type="Proteomes" id="UP001209107">
    <property type="component" value="Unassembled WGS sequence"/>
</dbReference>
<comment type="caution">
    <text evidence="1">The sequence shown here is derived from an EMBL/GenBank/DDBJ whole genome shotgun (WGS) entry which is preliminary data.</text>
</comment>
<evidence type="ECO:0008006" key="3">
    <source>
        <dbReference type="Google" id="ProtNLM"/>
    </source>
</evidence>
<dbReference type="PROSITE" id="PS51257">
    <property type="entry name" value="PROKAR_LIPOPROTEIN"/>
    <property type="match status" value="1"/>
</dbReference>
<evidence type="ECO:0000313" key="2">
    <source>
        <dbReference type="Proteomes" id="UP001209107"/>
    </source>
</evidence>
<sequence length="214" mass="24960">MKKYIFLLSFFLFSCSDKKEKSTEILTPESNTTEITEPLPQAENATLTTWISYYRETNPDFSAEKFAVTTTSPITYYPSNVKVMNEEGFNEIYKTFFVFNESKDKYLDFDSYQWNIAADGRASFEADQEVALVDYKNKKAQRIAFFGPSYSVEEAYWKGDSVAVLLGNSYEKVPFMMKYNFKKKTVENLQYPDTLKFDIPYSKVRLQKFGIKTE</sequence>
<dbReference type="EMBL" id="JAPCHZ010000001">
    <property type="protein sequence ID" value="MCW4451062.1"/>
    <property type="molecule type" value="Genomic_DNA"/>
</dbReference>
<organism evidence="1 2">
    <name type="scientific">Kaistella yananensis</name>
    <dbReference type="NCBI Taxonomy" id="2989820"/>
    <lineage>
        <taxon>Bacteria</taxon>
        <taxon>Pseudomonadati</taxon>
        <taxon>Bacteroidota</taxon>
        <taxon>Flavobacteriia</taxon>
        <taxon>Flavobacteriales</taxon>
        <taxon>Weeksellaceae</taxon>
        <taxon>Chryseobacterium group</taxon>
        <taxon>Kaistella</taxon>
    </lineage>
</organism>
<dbReference type="RefSeq" id="WP_265143278.1">
    <property type="nucleotide sequence ID" value="NZ_JAPCHZ010000001.1"/>
</dbReference>
<keyword evidence="2" id="KW-1185">Reference proteome</keyword>
<gene>
    <name evidence="1" type="ORF">OK344_02430</name>
</gene>
<name>A0ABT3JJW0_9FLAO</name>
<protein>
    <recommendedName>
        <fullName evidence="3">Lipoprotein</fullName>
    </recommendedName>
</protein>